<dbReference type="EMBL" id="BX572596">
    <property type="protein sequence ID" value="CAE26690.1"/>
    <property type="molecule type" value="Genomic_DNA"/>
</dbReference>
<reference evidence="8" key="1">
    <citation type="journal article" date="2004" name="Nat. Biotechnol.">
        <title>Complete genome sequence of the metabolically versatile photosynthetic bacterium Rhodopseudomonas palustris.</title>
        <authorList>
            <person name="Larimer F.W."/>
            <person name="Chain P."/>
            <person name="Hauser L."/>
            <person name="Lamerdin J."/>
            <person name="Malfatti S."/>
            <person name="Do L."/>
            <person name="Land M.L."/>
            <person name="Pelletier D.A."/>
            <person name="Beatty J.T."/>
            <person name="Lang A.S."/>
            <person name="Tabita F.R."/>
            <person name="Gibson J.L."/>
            <person name="Hanson T.E."/>
            <person name="Bobst C."/>
            <person name="Torres J.L."/>
            <person name="Peres C."/>
            <person name="Harrison F.H."/>
            <person name="Gibson J."/>
            <person name="Harwood C.S."/>
        </authorList>
    </citation>
    <scope>NUCLEOTIDE SEQUENCE [LARGE SCALE GENOMIC DNA]</scope>
    <source>
        <strain evidence="8">CGA009</strain>
    </source>
</reference>
<organism evidence="8">
    <name type="scientific">Rhodopseudomonas palustris (strain ATCC BAA-98 / CGA009)</name>
    <dbReference type="NCBI Taxonomy" id="258594"/>
    <lineage>
        <taxon>Bacteria</taxon>
        <taxon>Pseudomonadati</taxon>
        <taxon>Pseudomonadota</taxon>
        <taxon>Alphaproteobacteria</taxon>
        <taxon>Hyphomicrobiales</taxon>
        <taxon>Nitrobacteraceae</taxon>
        <taxon>Rhodopseudomonas</taxon>
    </lineage>
</organism>
<accession>Q6NAD8</accession>
<dbReference type="Pfam" id="PF03631">
    <property type="entry name" value="Virul_fac_BrkB"/>
    <property type="match status" value="1"/>
</dbReference>
<feature type="transmembrane region" description="Helical" evidence="7">
    <location>
        <begin position="98"/>
        <end position="127"/>
    </location>
</feature>
<feature type="transmembrane region" description="Helical" evidence="7">
    <location>
        <begin position="211"/>
        <end position="240"/>
    </location>
</feature>
<dbReference type="GO" id="GO:0005886">
    <property type="term" value="C:plasma membrane"/>
    <property type="evidence" value="ECO:0007669"/>
    <property type="project" value="UniProtKB-SubCell"/>
</dbReference>
<keyword evidence="4 7" id="KW-1133">Transmembrane helix</keyword>
<dbReference type="PANTHER" id="PTHR30213">
    <property type="entry name" value="INNER MEMBRANE PROTEIN YHJD"/>
    <property type="match status" value="1"/>
</dbReference>
<keyword evidence="2" id="KW-1003">Cell membrane</keyword>
<feature type="transmembrane region" description="Helical" evidence="7">
    <location>
        <begin position="252"/>
        <end position="271"/>
    </location>
</feature>
<dbReference type="InterPro" id="IPR017039">
    <property type="entry name" value="Virul_fac_BrkB"/>
</dbReference>
<protein>
    <submittedName>
        <fullName evidence="8">Ribonuclease BN</fullName>
    </submittedName>
</protein>
<keyword evidence="3 7" id="KW-0812">Transmembrane</keyword>
<evidence type="ECO:0000256" key="2">
    <source>
        <dbReference type="ARBA" id="ARBA00022475"/>
    </source>
</evidence>
<evidence type="ECO:0000256" key="6">
    <source>
        <dbReference type="SAM" id="MobiDB-lite"/>
    </source>
</evidence>
<dbReference type="HOGENOM" id="CLU_045539_0_1_5"/>
<gene>
    <name evidence="8" type="primary">rbn2</name>
    <name evidence="8" type="ordered locus">RPA1247</name>
</gene>
<keyword evidence="5 7" id="KW-0472">Membrane</keyword>
<feature type="transmembrane region" description="Helical" evidence="7">
    <location>
        <begin position="283"/>
        <end position="307"/>
    </location>
</feature>
<sequence>MSLGRSRGKALRSKIRTRPTSRIWSAGTRPTRTDSSKDQASIEMNAAEPSAARRVWRAPQRTSPAGLHRFEDSPWQVLGAEWKPIAVGTYERIGDDRLFLVAAGVVFYWLLALFPAITALVSSYALFADAATIGDHLAQLSSIVPAGTYSVVEEQVGRVLANGQTKLGFAFLISLSLALWSANGGVKAIIDALNAVYDVEEQRGFFKLNGFSLLLTLGALGAVLAAIGLVIAAPIVLARIGLGNLVAVAIDYGRWPVLALMTFGGLSLLYRTAPNRPSPPWRWVAPGSIVATLSWLAGSAALSYYLANFADYNATYGSLGAAIGLMIWMWMTAIVVLAGGEVNAEIEARAGRLGFTETSS</sequence>
<feature type="region of interest" description="Disordered" evidence="6">
    <location>
        <begin position="1"/>
        <end position="40"/>
    </location>
</feature>
<evidence type="ECO:0000313" key="8">
    <source>
        <dbReference type="EMBL" id="CAE26690.1"/>
    </source>
</evidence>
<dbReference type="AlphaFoldDB" id="Q6NAD8"/>
<dbReference type="NCBIfam" id="TIGR00765">
    <property type="entry name" value="yihY_not_rbn"/>
    <property type="match status" value="1"/>
</dbReference>
<feature type="transmembrane region" description="Helical" evidence="7">
    <location>
        <begin position="167"/>
        <end position="190"/>
    </location>
</feature>
<dbReference type="eggNOG" id="COG1295">
    <property type="taxonomic scope" value="Bacteria"/>
</dbReference>
<feature type="transmembrane region" description="Helical" evidence="7">
    <location>
        <begin position="319"/>
        <end position="339"/>
    </location>
</feature>
<dbReference type="PANTHER" id="PTHR30213:SF0">
    <property type="entry name" value="UPF0761 MEMBRANE PROTEIN YIHY"/>
    <property type="match status" value="1"/>
</dbReference>
<name>Q6NAD8_RHOPA</name>
<feature type="compositionally biased region" description="Basic residues" evidence="6">
    <location>
        <begin position="1"/>
        <end position="19"/>
    </location>
</feature>
<evidence type="ECO:0000256" key="5">
    <source>
        <dbReference type="ARBA" id="ARBA00023136"/>
    </source>
</evidence>
<evidence type="ECO:0000256" key="1">
    <source>
        <dbReference type="ARBA" id="ARBA00004651"/>
    </source>
</evidence>
<dbReference type="PhylomeDB" id="Q6NAD8"/>
<evidence type="ECO:0000256" key="4">
    <source>
        <dbReference type="ARBA" id="ARBA00022989"/>
    </source>
</evidence>
<evidence type="ECO:0000256" key="7">
    <source>
        <dbReference type="SAM" id="Phobius"/>
    </source>
</evidence>
<comment type="subcellular location">
    <subcellularLocation>
        <location evidence="1">Cell membrane</location>
        <topology evidence="1">Multi-pass membrane protein</topology>
    </subcellularLocation>
</comment>
<evidence type="ECO:0000256" key="3">
    <source>
        <dbReference type="ARBA" id="ARBA00022692"/>
    </source>
</evidence>
<dbReference type="STRING" id="258594.RPA1247"/>
<proteinExistence type="predicted"/>